<dbReference type="Gene3D" id="3.30.1490.20">
    <property type="entry name" value="ATP-grasp fold, A domain"/>
    <property type="match status" value="1"/>
</dbReference>
<evidence type="ECO:0000313" key="6">
    <source>
        <dbReference type="EMBL" id="UQS83230.1"/>
    </source>
</evidence>
<evidence type="ECO:0000256" key="2">
    <source>
        <dbReference type="ARBA" id="ARBA00022755"/>
    </source>
</evidence>
<dbReference type="Gene3D" id="3.40.50.20">
    <property type="match status" value="1"/>
</dbReference>
<dbReference type="RefSeq" id="WP_249512456.1">
    <property type="nucleotide sequence ID" value="NZ_CP093365.1"/>
</dbReference>
<evidence type="ECO:0000256" key="3">
    <source>
        <dbReference type="ARBA" id="ARBA00022840"/>
    </source>
</evidence>
<feature type="domain" description="ATP-grasp" evidence="5">
    <location>
        <begin position="109"/>
        <end position="292"/>
    </location>
</feature>
<reference evidence="6 7" key="1">
    <citation type="journal article" date="2022" name="Int. J. Syst. Evol. Microbiol.">
        <title>Apilactobacillus apisilvae sp. nov., Nicolia spurrieriana gen. nov. sp. nov., Bombilactobacillus folatiphilus sp. nov. and Bombilactobacillus thymidiniphilus sp. nov., four new lactic acid bacterial isolates from stingless bees Tetragonula carbonaria and Austroplebeia australis.</title>
        <authorList>
            <person name="Oliphant S.A."/>
            <person name="Watson-Haigh N.S."/>
            <person name="Sumby K.M."/>
            <person name="Gardner J."/>
            <person name="Groom S."/>
            <person name="Jiranek V."/>
        </authorList>
    </citation>
    <scope>NUCLEOTIDE SEQUENCE [LARGE SCALE GENOMIC DNA]</scope>
    <source>
        <strain evidence="6 7">SG4_A1</strain>
    </source>
</reference>
<dbReference type="PANTHER" id="PTHR11609">
    <property type="entry name" value="PURINE BIOSYNTHESIS PROTEIN 6/7, PUR6/7"/>
    <property type="match status" value="1"/>
</dbReference>
<dbReference type="SUPFAM" id="SSF56059">
    <property type="entry name" value="Glutathione synthetase ATP-binding domain-like"/>
    <property type="match status" value="1"/>
</dbReference>
<dbReference type="PROSITE" id="PS50975">
    <property type="entry name" value="ATP_GRASP"/>
    <property type="match status" value="1"/>
</dbReference>
<name>A0ABY4PC88_9LACO</name>
<keyword evidence="1 4" id="KW-0547">Nucleotide-binding</keyword>
<dbReference type="Gene3D" id="3.30.470.20">
    <property type="entry name" value="ATP-grasp fold, B domain"/>
    <property type="match status" value="1"/>
</dbReference>
<dbReference type="PANTHER" id="PTHR11609:SF5">
    <property type="entry name" value="PHOSPHORIBOSYLAMINOIMIDAZOLE CARBOXYLASE"/>
    <property type="match status" value="1"/>
</dbReference>
<organism evidence="6 7">
    <name type="scientific">Bombilactobacillus thymidiniphilus</name>
    <dbReference type="NCBI Taxonomy" id="2923363"/>
    <lineage>
        <taxon>Bacteria</taxon>
        <taxon>Bacillati</taxon>
        <taxon>Bacillota</taxon>
        <taxon>Bacilli</taxon>
        <taxon>Lactobacillales</taxon>
        <taxon>Lactobacillaceae</taxon>
        <taxon>Bombilactobacillus</taxon>
    </lineage>
</organism>
<evidence type="ECO:0000313" key="7">
    <source>
        <dbReference type="Proteomes" id="UP000831947"/>
    </source>
</evidence>
<dbReference type="Proteomes" id="UP000831947">
    <property type="component" value="Chromosome"/>
</dbReference>
<evidence type="ECO:0000259" key="5">
    <source>
        <dbReference type="PROSITE" id="PS50975"/>
    </source>
</evidence>
<sequence>MNFLGPNSTVGIITGDKQPLRLAQKANEMGFKVVVLTQQLAMWKFVDCQVIVGDSQNRVDLQKLLDVSDVVLYGEGNVQLADLQTLTAASKLVQDTEILDLVQDAYLEKCFFNDNNINIPPFTTVVDQNDLQQTVQEIGFPCVLKPIQRSLNHSFHKIFTNQEEIDNYRLPMQTFILESLVDIEQELFVMVGKDQSKQIQLYPIIKVNQTDGLQTAFVNLKDNDVIAKEVQDIAQTIATAITYQGLLAVKLCVTKTGMLYVERIYPGTIFAADIYREVMNFSQEELLLRSVCQWPMPLGQPRISGCNLMVTHDNLDQIIKLVQEHPQWKVTFNNNYQQDVGSNHVGVLTITADSEQKLRRMVNATNLWKL</sequence>
<keyword evidence="2" id="KW-0658">Purine biosynthesis</keyword>
<gene>
    <name evidence="6" type="ORF">MOO47_05490</name>
</gene>
<dbReference type="InterPro" id="IPR003135">
    <property type="entry name" value="ATP-grasp_carboxylate-amine"/>
</dbReference>
<dbReference type="Pfam" id="PF02222">
    <property type="entry name" value="ATP-grasp"/>
    <property type="match status" value="1"/>
</dbReference>
<keyword evidence="7" id="KW-1185">Reference proteome</keyword>
<accession>A0ABY4PC88</accession>
<keyword evidence="3 4" id="KW-0067">ATP-binding</keyword>
<dbReference type="EMBL" id="CP093365">
    <property type="protein sequence ID" value="UQS83230.1"/>
    <property type="molecule type" value="Genomic_DNA"/>
</dbReference>
<proteinExistence type="predicted"/>
<protein>
    <submittedName>
        <fullName evidence="6">ATP-grasp domain-containing protein</fullName>
    </submittedName>
</protein>
<evidence type="ECO:0000256" key="1">
    <source>
        <dbReference type="ARBA" id="ARBA00022741"/>
    </source>
</evidence>
<dbReference type="InterPro" id="IPR011761">
    <property type="entry name" value="ATP-grasp"/>
</dbReference>
<dbReference type="InterPro" id="IPR013815">
    <property type="entry name" value="ATP_grasp_subdomain_1"/>
</dbReference>
<evidence type="ECO:0000256" key="4">
    <source>
        <dbReference type="PROSITE-ProRule" id="PRU00409"/>
    </source>
</evidence>